<dbReference type="PANTHER" id="PTHR30612:SF0">
    <property type="entry name" value="CHLOROPLAST PROTEIN-TRANSPORTING ATPASE"/>
    <property type="match status" value="1"/>
</dbReference>
<evidence type="ECO:0000313" key="3">
    <source>
        <dbReference type="Proteomes" id="UP001189429"/>
    </source>
</evidence>
<evidence type="ECO:0000313" key="2">
    <source>
        <dbReference type="EMBL" id="CAK0817439.1"/>
    </source>
</evidence>
<reference evidence="2" key="1">
    <citation type="submission" date="2023-10" db="EMBL/GenBank/DDBJ databases">
        <authorList>
            <person name="Chen Y."/>
            <person name="Shah S."/>
            <person name="Dougan E. K."/>
            <person name="Thang M."/>
            <person name="Chan C."/>
        </authorList>
    </citation>
    <scope>NUCLEOTIDE SEQUENCE [LARGE SCALE GENOMIC DNA]</scope>
</reference>
<feature type="compositionally biased region" description="Polar residues" evidence="1">
    <location>
        <begin position="579"/>
        <end position="589"/>
    </location>
</feature>
<dbReference type="InterPro" id="IPR027417">
    <property type="entry name" value="P-loop_NTPase"/>
</dbReference>
<dbReference type="PANTHER" id="PTHR30612">
    <property type="entry name" value="SECA INNER MEMBRANE COMPONENT OF SEC PROTEIN SECRETION SYSTEM"/>
    <property type="match status" value="1"/>
</dbReference>
<name>A0ABN9RG68_9DINO</name>
<dbReference type="InterPro" id="IPR000185">
    <property type="entry name" value="SecA"/>
</dbReference>
<dbReference type="Gene3D" id="3.40.50.300">
    <property type="entry name" value="P-loop containing nucleotide triphosphate hydrolases"/>
    <property type="match status" value="1"/>
</dbReference>
<keyword evidence="3" id="KW-1185">Reference proteome</keyword>
<dbReference type="Proteomes" id="UP001189429">
    <property type="component" value="Unassembled WGS sequence"/>
</dbReference>
<accession>A0ABN9RG68</accession>
<proteinExistence type="predicted"/>
<comment type="caution">
    <text evidence="2">The sequence shown here is derived from an EMBL/GenBank/DDBJ whole genome shotgun (WGS) entry which is preliminary data.</text>
</comment>
<protein>
    <submittedName>
        <fullName evidence="2">Uncharacterized protein</fullName>
    </submittedName>
</protein>
<dbReference type="EMBL" id="CAUYUJ010006466">
    <property type="protein sequence ID" value="CAK0817439.1"/>
    <property type="molecule type" value="Genomic_DNA"/>
</dbReference>
<feature type="region of interest" description="Disordered" evidence="1">
    <location>
        <begin position="542"/>
        <end position="589"/>
    </location>
</feature>
<gene>
    <name evidence="2" type="ORF">PCOR1329_LOCUS20065</name>
</gene>
<organism evidence="2 3">
    <name type="scientific">Prorocentrum cordatum</name>
    <dbReference type="NCBI Taxonomy" id="2364126"/>
    <lineage>
        <taxon>Eukaryota</taxon>
        <taxon>Sar</taxon>
        <taxon>Alveolata</taxon>
        <taxon>Dinophyceae</taxon>
        <taxon>Prorocentrales</taxon>
        <taxon>Prorocentraceae</taxon>
        <taxon>Prorocentrum</taxon>
    </lineage>
</organism>
<evidence type="ECO:0000256" key="1">
    <source>
        <dbReference type="SAM" id="MobiDB-lite"/>
    </source>
</evidence>
<sequence>MEESVYWLMVRLFRDVEQWHSKPRAERDADFQVYAGDSRNEAQLEAGLTGLYVRMSNGRADLYYHSNFLECLRLREHPDATGYRMQWYQRLFVMCKPRVFRQYSRILGLSGTVGNEREQAFLREAYGAQFFMVPPFLETCTGVQFHTAQWAKSEEVFEQGELKSVSMHPGLSGPGAVACDAEEQYRIVETLAFETRRRVPVLVIAPSPESADLVVDRLRQHARKALVGCNPSDLVRSLSQREYDRDPHVYKESLRASTRTASRSSVGPKEFRITVTDHTGARGTDYQMFDEDADKVGGLMLIVMKVPPSQRDWVQFKGRTARQHWRGQYCVVLNAEDYRLPDGGAGGALPAQAYGATQGRPFVPHDPEGELVQKVLAFGTRESERKLDNCKAVYSAGFIANEVCEMVWEQMGRREALRRESGDLQRPRGLGVDVDLEGRGRRAFLELCARYRYMSADEIADVAGSIELSRSLGRLNFVLARDSKVPDKRYVKLPMPPGMSVHRQKAVLFLVDVSGSMTVNTIGPTLTRLDVCKTQVKEVCPSPRGSCATTTTWASWPSEPATGRSSQTRAPGPRGAPASRSSAPWTGGQ</sequence>
<dbReference type="SUPFAM" id="SSF52540">
    <property type="entry name" value="P-loop containing nucleoside triphosphate hydrolases"/>
    <property type="match status" value="1"/>
</dbReference>